<keyword evidence="1" id="KW-0472">Membrane</keyword>
<dbReference type="AlphaFoldDB" id="A0A1I4L2D7"/>
<evidence type="ECO:0000256" key="1">
    <source>
        <dbReference type="SAM" id="Phobius"/>
    </source>
</evidence>
<keyword evidence="3" id="KW-1185">Reference proteome</keyword>
<protein>
    <submittedName>
        <fullName evidence="2">Uncharacterized protein</fullName>
    </submittedName>
</protein>
<name>A0A1I4L2D7_9HYPH</name>
<organism evidence="2 3">
    <name type="scientific">Methylobacterium pseudosasicola</name>
    <dbReference type="NCBI Taxonomy" id="582667"/>
    <lineage>
        <taxon>Bacteria</taxon>
        <taxon>Pseudomonadati</taxon>
        <taxon>Pseudomonadota</taxon>
        <taxon>Alphaproteobacteria</taxon>
        <taxon>Hyphomicrobiales</taxon>
        <taxon>Methylobacteriaceae</taxon>
        <taxon>Methylobacterium</taxon>
    </lineage>
</organism>
<evidence type="ECO:0000313" key="2">
    <source>
        <dbReference type="EMBL" id="SFL84837.1"/>
    </source>
</evidence>
<feature type="transmembrane region" description="Helical" evidence="1">
    <location>
        <begin position="26"/>
        <end position="48"/>
    </location>
</feature>
<reference evidence="3" key="1">
    <citation type="submission" date="2016-10" db="EMBL/GenBank/DDBJ databases">
        <authorList>
            <person name="Varghese N."/>
            <person name="Submissions S."/>
        </authorList>
    </citation>
    <scope>NUCLEOTIDE SEQUENCE [LARGE SCALE GENOMIC DNA]</scope>
    <source>
        <strain evidence="3">BL36</strain>
    </source>
</reference>
<dbReference type="Proteomes" id="UP000199048">
    <property type="component" value="Unassembled WGS sequence"/>
</dbReference>
<proteinExistence type="predicted"/>
<accession>A0A1I4L2D7</accession>
<keyword evidence="1" id="KW-0812">Transmembrane</keyword>
<gene>
    <name evidence="2" type="ORF">SAMN05192568_101253</name>
</gene>
<dbReference type="EMBL" id="FOTK01000012">
    <property type="protein sequence ID" value="SFL84837.1"/>
    <property type="molecule type" value="Genomic_DNA"/>
</dbReference>
<dbReference type="RefSeq" id="WP_208612035.1">
    <property type="nucleotide sequence ID" value="NZ_FOTK01000012.1"/>
</dbReference>
<sequence length="83" mass="8560">MIHRSPSPLCLDGTAATPVPRAAVRAYLALVAGFGAIMTAVMLMMSVAANSGDEAERIADTQEDGYGATLVSALAINLSKPLR</sequence>
<evidence type="ECO:0000313" key="3">
    <source>
        <dbReference type="Proteomes" id="UP000199048"/>
    </source>
</evidence>
<keyword evidence="1" id="KW-1133">Transmembrane helix</keyword>